<dbReference type="STRING" id="145388.A0A0D2K6F1"/>
<accession>A0A0D2K6F1</accession>
<keyword evidence="1" id="KW-0175">Coiled coil</keyword>
<sequence length="151" mass="17103">MAPERQNLHAWQPAAQQQTLTQILQQLQQLQQVPAQLQQLQQQQTQMQQQQTHMQTQLQQVEGALMQRIADVDHNAHTRVINSQLNGPQQVGWVRNDAGQEPQQPPMTREALRTNMSGAAVNAVLGHYGLPVQGTVQQRRNRLLHHLGITV</sequence>
<evidence type="ECO:0000313" key="2">
    <source>
        <dbReference type="EMBL" id="KIZ05923.1"/>
    </source>
</evidence>
<reference evidence="2 3" key="1">
    <citation type="journal article" date="2013" name="BMC Genomics">
        <title>Reconstruction of the lipid metabolism for the microalga Monoraphidium neglectum from its genome sequence reveals characteristics suitable for biofuel production.</title>
        <authorList>
            <person name="Bogen C."/>
            <person name="Al-Dilaimi A."/>
            <person name="Albersmeier A."/>
            <person name="Wichmann J."/>
            <person name="Grundmann M."/>
            <person name="Rupp O."/>
            <person name="Lauersen K.J."/>
            <person name="Blifernez-Klassen O."/>
            <person name="Kalinowski J."/>
            <person name="Goesmann A."/>
            <person name="Mussgnug J.H."/>
            <person name="Kruse O."/>
        </authorList>
    </citation>
    <scope>NUCLEOTIDE SEQUENCE [LARGE SCALE GENOMIC DNA]</scope>
    <source>
        <strain evidence="2 3">SAG 48.87</strain>
    </source>
</reference>
<proteinExistence type="predicted"/>
<name>A0A0D2K6F1_9CHLO</name>
<evidence type="ECO:0000313" key="3">
    <source>
        <dbReference type="Proteomes" id="UP000054498"/>
    </source>
</evidence>
<dbReference type="AlphaFoldDB" id="A0A0D2K6F1"/>
<feature type="coiled-coil region" evidence="1">
    <location>
        <begin position="30"/>
        <end position="57"/>
    </location>
</feature>
<protein>
    <submittedName>
        <fullName evidence="2">Uncharacterized protein</fullName>
    </submittedName>
</protein>
<organism evidence="2 3">
    <name type="scientific">Monoraphidium neglectum</name>
    <dbReference type="NCBI Taxonomy" id="145388"/>
    <lineage>
        <taxon>Eukaryota</taxon>
        <taxon>Viridiplantae</taxon>
        <taxon>Chlorophyta</taxon>
        <taxon>core chlorophytes</taxon>
        <taxon>Chlorophyceae</taxon>
        <taxon>CS clade</taxon>
        <taxon>Sphaeropleales</taxon>
        <taxon>Selenastraceae</taxon>
        <taxon>Monoraphidium</taxon>
    </lineage>
</organism>
<dbReference type="EMBL" id="KK100439">
    <property type="protein sequence ID" value="KIZ05923.1"/>
    <property type="molecule type" value="Genomic_DNA"/>
</dbReference>
<dbReference type="RefSeq" id="XP_013904942.1">
    <property type="nucleotide sequence ID" value="XM_014049488.1"/>
</dbReference>
<evidence type="ECO:0000256" key="1">
    <source>
        <dbReference type="SAM" id="Coils"/>
    </source>
</evidence>
<dbReference type="GeneID" id="25734916"/>
<dbReference type="OrthoDB" id="5405293at2759"/>
<dbReference type="Proteomes" id="UP000054498">
    <property type="component" value="Unassembled WGS sequence"/>
</dbReference>
<keyword evidence="3" id="KW-1185">Reference proteome</keyword>
<dbReference type="KEGG" id="mng:MNEG_2038"/>
<gene>
    <name evidence="2" type="ORF">MNEG_2038</name>
</gene>